<accession>A0ABW0MSG8</accession>
<feature type="coiled-coil region" evidence="1">
    <location>
        <begin position="409"/>
        <end position="449"/>
    </location>
</feature>
<protein>
    <submittedName>
        <fullName evidence="2">SPFH domain-containing protein</fullName>
    </submittedName>
</protein>
<proteinExistence type="predicted"/>
<dbReference type="Proteomes" id="UP001596101">
    <property type="component" value="Unassembled WGS sequence"/>
</dbReference>
<reference evidence="3" key="1">
    <citation type="journal article" date="2019" name="Int. J. Syst. Evol. Microbiol.">
        <title>The Global Catalogue of Microorganisms (GCM) 10K type strain sequencing project: providing services to taxonomists for standard genome sequencing and annotation.</title>
        <authorList>
            <consortium name="The Broad Institute Genomics Platform"/>
            <consortium name="The Broad Institute Genome Sequencing Center for Infectious Disease"/>
            <person name="Wu L."/>
            <person name="Ma J."/>
        </authorList>
    </citation>
    <scope>NUCLEOTIDE SEQUENCE [LARGE SCALE GENOMIC DNA]</scope>
    <source>
        <strain evidence="3">CCUG 43111</strain>
    </source>
</reference>
<name>A0ABW0MSG8_9BURK</name>
<evidence type="ECO:0000256" key="1">
    <source>
        <dbReference type="SAM" id="Coils"/>
    </source>
</evidence>
<dbReference type="RefSeq" id="WP_379761308.1">
    <property type="nucleotide sequence ID" value="NZ_JBHSMR010000014.1"/>
</dbReference>
<keyword evidence="3" id="KW-1185">Reference proteome</keyword>
<dbReference type="SUPFAM" id="SSF117892">
    <property type="entry name" value="Band 7/SPFH domain"/>
    <property type="match status" value="1"/>
</dbReference>
<evidence type="ECO:0000313" key="2">
    <source>
        <dbReference type="EMBL" id="MFC5481140.1"/>
    </source>
</evidence>
<comment type="caution">
    <text evidence="2">The sequence shown here is derived from an EMBL/GenBank/DDBJ whole genome shotgun (WGS) entry which is preliminary data.</text>
</comment>
<evidence type="ECO:0000313" key="3">
    <source>
        <dbReference type="Proteomes" id="UP001596101"/>
    </source>
</evidence>
<gene>
    <name evidence="2" type="ORF">ACFPQ5_23340</name>
</gene>
<sequence length="692" mass="77075">MAQMFGFGGSRCPRCEHRNAGGAGYCAACGITLGAPRTPVLVDNRWIAGPDELAVFFGVRALSGLFVKTLRVPATARAYILQGGQATEVPQGEYEIEGFFSRLNHLLRDGHAEILVTRTGALPVDFSFDDLETAEHLAVGAQFSVSVRIENVPAFARHFMTMPGTVTTGQLRDLLTPAVRQLASEFVGARSLREMAGRRELRAEFDERLQGALRLLLADYGLGVVAVDTLALRHDKFDANRARIGTLWLAADERRVKLEHARQLEELYDEGEWHKITREEQNARLRLRQLGLRQNETLDRAELTLANAERAQAVRARELDLFARVAESKSRREAVERGAGEILAELEHELAQRRGQRAVEQAEWRQLQGLAAIRMRGALEVAQQEALQARTLARQRFSQQLLTQQIRNKVEQAKEIEDASRQRAELARLRALEEEAAQRARALDEEEHKAQFDLLVLANTARRRALEREEEWLELQGQARVREHSRADDLEAEAVKQRLEALRREGGQQEAIAQHEKLLRTIEAEHRQARAAKEVELLGEERLRQHALELGRLEIARNESIGQMDDTAKLAVAAAPNAAVLADYLKTRVHAGMDADQLAALAGVVAAGGAMSAMDALRLAQETLERERARRELEVDKDRRHQLDLLALQNDVNKTALNAQAQAVAGTSRACANGHPARPEDRFCGACGAPLP</sequence>
<dbReference type="EMBL" id="JBHSMR010000014">
    <property type="protein sequence ID" value="MFC5481140.1"/>
    <property type="molecule type" value="Genomic_DNA"/>
</dbReference>
<organism evidence="2 3">
    <name type="scientific">Massilia suwonensis</name>
    <dbReference type="NCBI Taxonomy" id="648895"/>
    <lineage>
        <taxon>Bacteria</taxon>
        <taxon>Pseudomonadati</taxon>
        <taxon>Pseudomonadota</taxon>
        <taxon>Betaproteobacteria</taxon>
        <taxon>Burkholderiales</taxon>
        <taxon>Oxalobacteraceae</taxon>
        <taxon>Telluria group</taxon>
        <taxon>Massilia</taxon>
    </lineage>
</organism>
<keyword evidence="1" id="KW-0175">Coiled coil</keyword>
<dbReference type="InterPro" id="IPR036013">
    <property type="entry name" value="Band_7/SPFH_dom_sf"/>
</dbReference>